<organism evidence="2 3">
    <name type="scientific">Angustibacter luteus</name>
    <dbReference type="NCBI Taxonomy" id="658456"/>
    <lineage>
        <taxon>Bacteria</taxon>
        <taxon>Bacillati</taxon>
        <taxon>Actinomycetota</taxon>
        <taxon>Actinomycetes</taxon>
        <taxon>Kineosporiales</taxon>
        <taxon>Kineosporiaceae</taxon>
    </lineage>
</organism>
<dbReference type="PROSITE" id="PS51257">
    <property type="entry name" value="PROKAR_LIPOPROTEIN"/>
    <property type="match status" value="1"/>
</dbReference>
<comment type="caution">
    <text evidence="2">The sequence shown here is derived from an EMBL/GenBank/DDBJ whole genome shotgun (WGS) entry which is preliminary data.</text>
</comment>
<name>A0ABW1JBG9_9ACTN</name>
<dbReference type="RefSeq" id="WP_345718094.1">
    <property type="nucleotide sequence ID" value="NZ_BAABFP010000008.1"/>
</dbReference>
<protein>
    <recommendedName>
        <fullName evidence="4">Calcium-binding protein</fullName>
    </recommendedName>
</protein>
<feature type="signal peptide" evidence="1">
    <location>
        <begin position="1"/>
        <end position="28"/>
    </location>
</feature>
<feature type="chain" id="PRO_5046832372" description="Calcium-binding protein" evidence="1">
    <location>
        <begin position="29"/>
        <end position="248"/>
    </location>
</feature>
<evidence type="ECO:0000313" key="3">
    <source>
        <dbReference type="Proteomes" id="UP001596189"/>
    </source>
</evidence>
<gene>
    <name evidence="2" type="ORF">ACFQDO_05675</name>
</gene>
<evidence type="ECO:0008006" key="4">
    <source>
        <dbReference type="Google" id="ProtNLM"/>
    </source>
</evidence>
<sequence>MFFRRSTVALAVVGATACVAFGPLTAHASVATEIVDTFTTDVVVLGITQAHDSLSVAAVRGTTAVTVVGERATAGLCAGFTDTLENLGPSQDDPSITEFGSRVSIVAKDFQGYGDNGCAGRWKLTYTATGPNDGKDTAVDYQYILRASRFLGANSGPEPIAAGAAVTTSATLQRASFADAKYHGWVTPVQLQFKTKGAWKTYRTLTPSSAGKVAGTVRQRVTGCWRLVAVGTATTDDAVSPVDCVTVR</sequence>
<keyword evidence="3" id="KW-1185">Reference proteome</keyword>
<dbReference type="EMBL" id="JBHSRD010000003">
    <property type="protein sequence ID" value="MFC6006616.1"/>
    <property type="molecule type" value="Genomic_DNA"/>
</dbReference>
<proteinExistence type="predicted"/>
<evidence type="ECO:0000313" key="2">
    <source>
        <dbReference type="EMBL" id="MFC6006616.1"/>
    </source>
</evidence>
<dbReference type="Proteomes" id="UP001596189">
    <property type="component" value="Unassembled WGS sequence"/>
</dbReference>
<reference evidence="3" key="1">
    <citation type="journal article" date="2019" name="Int. J. Syst. Evol. Microbiol.">
        <title>The Global Catalogue of Microorganisms (GCM) 10K type strain sequencing project: providing services to taxonomists for standard genome sequencing and annotation.</title>
        <authorList>
            <consortium name="The Broad Institute Genomics Platform"/>
            <consortium name="The Broad Institute Genome Sequencing Center for Infectious Disease"/>
            <person name="Wu L."/>
            <person name="Ma J."/>
        </authorList>
    </citation>
    <scope>NUCLEOTIDE SEQUENCE [LARGE SCALE GENOMIC DNA]</scope>
    <source>
        <strain evidence="3">KACC 14249</strain>
    </source>
</reference>
<keyword evidence="1" id="KW-0732">Signal</keyword>
<evidence type="ECO:0000256" key="1">
    <source>
        <dbReference type="SAM" id="SignalP"/>
    </source>
</evidence>
<accession>A0ABW1JBG9</accession>